<keyword evidence="1" id="KW-0472">Membrane</keyword>
<sequence length="77" mass="8488">MARASKIPFVGLYFVGCPMKLMNSPYNRVAGWLHCTPESPFAGSLPIVLFGIEVVLSPSFVVVLGSPRTFLYLPTWI</sequence>
<accession>A0AAJ0BHM2</accession>
<gene>
    <name evidence="2" type="ORF">QBC47DRAFT_374668</name>
</gene>
<comment type="caution">
    <text evidence="2">The sequence shown here is derived from an EMBL/GenBank/DDBJ whole genome shotgun (WGS) entry which is preliminary data.</text>
</comment>
<name>A0AAJ0BHM2_9PEZI</name>
<dbReference type="AlphaFoldDB" id="A0AAJ0BHM2"/>
<evidence type="ECO:0000256" key="1">
    <source>
        <dbReference type="SAM" id="Phobius"/>
    </source>
</evidence>
<evidence type="ECO:0000313" key="2">
    <source>
        <dbReference type="EMBL" id="KAK1758435.1"/>
    </source>
</evidence>
<organism evidence="2 3">
    <name type="scientific">Echria macrotheca</name>
    <dbReference type="NCBI Taxonomy" id="438768"/>
    <lineage>
        <taxon>Eukaryota</taxon>
        <taxon>Fungi</taxon>
        <taxon>Dikarya</taxon>
        <taxon>Ascomycota</taxon>
        <taxon>Pezizomycotina</taxon>
        <taxon>Sordariomycetes</taxon>
        <taxon>Sordariomycetidae</taxon>
        <taxon>Sordariales</taxon>
        <taxon>Schizotheciaceae</taxon>
        <taxon>Echria</taxon>
    </lineage>
</organism>
<keyword evidence="3" id="KW-1185">Reference proteome</keyword>
<dbReference type="EMBL" id="MU839829">
    <property type="protein sequence ID" value="KAK1758435.1"/>
    <property type="molecule type" value="Genomic_DNA"/>
</dbReference>
<dbReference type="Proteomes" id="UP001239445">
    <property type="component" value="Unassembled WGS sequence"/>
</dbReference>
<evidence type="ECO:0000313" key="3">
    <source>
        <dbReference type="Proteomes" id="UP001239445"/>
    </source>
</evidence>
<reference evidence="2" key="1">
    <citation type="submission" date="2023-06" db="EMBL/GenBank/DDBJ databases">
        <title>Genome-scale phylogeny and comparative genomics of the fungal order Sordariales.</title>
        <authorList>
            <consortium name="Lawrence Berkeley National Laboratory"/>
            <person name="Hensen N."/>
            <person name="Bonometti L."/>
            <person name="Westerberg I."/>
            <person name="Brannstrom I.O."/>
            <person name="Guillou S."/>
            <person name="Cros-Aarteil S."/>
            <person name="Calhoun S."/>
            <person name="Haridas S."/>
            <person name="Kuo A."/>
            <person name="Mondo S."/>
            <person name="Pangilinan J."/>
            <person name="Riley R."/>
            <person name="Labutti K."/>
            <person name="Andreopoulos B."/>
            <person name="Lipzen A."/>
            <person name="Chen C."/>
            <person name="Yanf M."/>
            <person name="Daum C."/>
            <person name="Ng V."/>
            <person name="Clum A."/>
            <person name="Steindorff A."/>
            <person name="Ohm R."/>
            <person name="Martin F."/>
            <person name="Silar P."/>
            <person name="Natvig D."/>
            <person name="Lalanne C."/>
            <person name="Gautier V."/>
            <person name="Ament-Velasquez S.L."/>
            <person name="Kruys A."/>
            <person name="Hutchinson M.I."/>
            <person name="Powell A.J."/>
            <person name="Barry K."/>
            <person name="Miller A.N."/>
            <person name="Grigoriev I.V."/>
            <person name="Debuchy R."/>
            <person name="Gladieux P."/>
            <person name="Thoren M.H."/>
            <person name="Johannesson H."/>
        </authorList>
    </citation>
    <scope>NUCLEOTIDE SEQUENCE</scope>
    <source>
        <strain evidence="2">PSN4</strain>
    </source>
</reference>
<keyword evidence="1" id="KW-0812">Transmembrane</keyword>
<protein>
    <submittedName>
        <fullName evidence="2">Uncharacterized protein</fullName>
    </submittedName>
</protein>
<proteinExistence type="predicted"/>
<keyword evidence="1" id="KW-1133">Transmembrane helix</keyword>
<feature type="transmembrane region" description="Helical" evidence="1">
    <location>
        <begin position="41"/>
        <end position="64"/>
    </location>
</feature>